<proteinExistence type="predicted"/>
<name>A0AA39P6P7_9AGAR</name>
<organism evidence="2 3">
    <name type="scientific">Armillaria novae-zelandiae</name>
    <dbReference type="NCBI Taxonomy" id="153914"/>
    <lineage>
        <taxon>Eukaryota</taxon>
        <taxon>Fungi</taxon>
        <taxon>Dikarya</taxon>
        <taxon>Basidiomycota</taxon>
        <taxon>Agaricomycotina</taxon>
        <taxon>Agaricomycetes</taxon>
        <taxon>Agaricomycetidae</taxon>
        <taxon>Agaricales</taxon>
        <taxon>Marasmiineae</taxon>
        <taxon>Physalacriaceae</taxon>
        <taxon>Armillaria</taxon>
    </lineage>
</organism>
<accession>A0AA39P6P7</accession>
<feature type="region of interest" description="Disordered" evidence="1">
    <location>
        <begin position="166"/>
        <end position="217"/>
    </location>
</feature>
<sequence>MPHWRERRPQSTSQNMDSRVPSRTPRFNNPEHFKKGKRTDWYCCSVCTPPRGPRPKFMSIKAALAHEKSAIHNQNVVNAESWWDPPIADSWDFELPKQGEMTKDEARGLEHCYFVDHVGEYIPYWIRGVEAAERGEVLKLEDYLNSLERDGPKDPWGTWNITNQADAKSHEGDRSSEWIHDDPSDDLGSIPASQGKAGKSPKNTGRDKRQDLGDRFAGSSYAFVEDIARQEEANAERREQMHDFFEMPTDKKVQRIDELIRSLQTSLHT</sequence>
<evidence type="ECO:0000256" key="1">
    <source>
        <dbReference type="SAM" id="MobiDB-lite"/>
    </source>
</evidence>
<evidence type="ECO:0000313" key="2">
    <source>
        <dbReference type="EMBL" id="KAK0478296.1"/>
    </source>
</evidence>
<reference evidence="2" key="1">
    <citation type="submission" date="2023-06" db="EMBL/GenBank/DDBJ databases">
        <authorList>
            <consortium name="Lawrence Berkeley National Laboratory"/>
            <person name="Ahrendt S."/>
            <person name="Sahu N."/>
            <person name="Indic B."/>
            <person name="Wong-Bajracharya J."/>
            <person name="Merenyi Z."/>
            <person name="Ke H.-M."/>
            <person name="Monk M."/>
            <person name="Kocsube S."/>
            <person name="Drula E."/>
            <person name="Lipzen A."/>
            <person name="Balint B."/>
            <person name="Henrissat B."/>
            <person name="Andreopoulos B."/>
            <person name="Martin F.M."/>
            <person name="Harder C.B."/>
            <person name="Rigling D."/>
            <person name="Ford K.L."/>
            <person name="Foster G.D."/>
            <person name="Pangilinan J."/>
            <person name="Papanicolaou A."/>
            <person name="Barry K."/>
            <person name="LaButti K."/>
            <person name="Viragh M."/>
            <person name="Koriabine M."/>
            <person name="Yan M."/>
            <person name="Riley R."/>
            <person name="Champramary S."/>
            <person name="Plett K.L."/>
            <person name="Tsai I.J."/>
            <person name="Slot J."/>
            <person name="Sipos G."/>
            <person name="Plett J."/>
            <person name="Nagy L.G."/>
            <person name="Grigoriev I.V."/>
        </authorList>
    </citation>
    <scope>NUCLEOTIDE SEQUENCE</scope>
    <source>
        <strain evidence="2">ICMP 16352</strain>
    </source>
</reference>
<comment type="caution">
    <text evidence="2">The sequence shown here is derived from an EMBL/GenBank/DDBJ whole genome shotgun (WGS) entry which is preliminary data.</text>
</comment>
<dbReference type="EMBL" id="JAUEPR010000014">
    <property type="protein sequence ID" value="KAK0478296.1"/>
    <property type="molecule type" value="Genomic_DNA"/>
</dbReference>
<feature type="compositionally biased region" description="Basic and acidic residues" evidence="1">
    <location>
        <begin position="167"/>
        <end position="182"/>
    </location>
</feature>
<keyword evidence="3" id="KW-1185">Reference proteome</keyword>
<evidence type="ECO:0000313" key="3">
    <source>
        <dbReference type="Proteomes" id="UP001175227"/>
    </source>
</evidence>
<gene>
    <name evidence="2" type="ORF">IW261DRAFT_1565279</name>
</gene>
<protein>
    <submittedName>
        <fullName evidence="2">Uncharacterized protein</fullName>
    </submittedName>
</protein>
<dbReference type="Proteomes" id="UP001175227">
    <property type="component" value="Unassembled WGS sequence"/>
</dbReference>
<feature type="compositionally biased region" description="Basic and acidic residues" evidence="1">
    <location>
        <begin position="204"/>
        <end position="214"/>
    </location>
</feature>
<feature type="region of interest" description="Disordered" evidence="1">
    <location>
        <begin position="1"/>
        <end position="33"/>
    </location>
</feature>
<dbReference type="AlphaFoldDB" id="A0AA39P6P7"/>